<protein>
    <submittedName>
        <fullName evidence="3">Phosphoglycerate mutase-like protein</fullName>
    </submittedName>
</protein>
<dbReference type="InterPro" id="IPR029033">
    <property type="entry name" value="His_PPase_superfam"/>
</dbReference>
<dbReference type="Proteomes" id="UP000799429">
    <property type="component" value="Unassembled WGS sequence"/>
</dbReference>
<reference evidence="3" key="1">
    <citation type="journal article" date="2020" name="Stud. Mycol.">
        <title>101 Dothideomycetes genomes: a test case for predicting lifestyles and emergence of pathogens.</title>
        <authorList>
            <person name="Haridas S."/>
            <person name="Albert R."/>
            <person name="Binder M."/>
            <person name="Bloem J."/>
            <person name="Labutti K."/>
            <person name="Salamov A."/>
            <person name="Andreopoulos B."/>
            <person name="Baker S."/>
            <person name="Barry K."/>
            <person name="Bills G."/>
            <person name="Bluhm B."/>
            <person name="Cannon C."/>
            <person name="Castanera R."/>
            <person name="Culley D."/>
            <person name="Daum C."/>
            <person name="Ezra D."/>
            <person name="Gonzalez J."/>
            <person name="Henrissat B."/>
            <person name="Kuo A."/>
            <person name="Liang C."/>
            <person name="Lipzen A."/>
            <person name="Lutzoni F."/>
            <person name="Magnuson J."/>
            <person name="Mondo S."/>
            <person name="Nolan M."/>
            <person name="Ohm R."/>
            <person name="Pangilinan J."/>
            <person name="Park H.-J."/>
            <person name="Ramirez L."/>
            <person name="Alfaro M."/>
            <person name="Sun H."/>
            <person name="Tritt A."/>
            <person name="Yoshinaga Y."/>
            <person name="Zwiers L.-H."/>
            <person name="Turgeon B."/>
            <person name="Goodwin S."/>
            <person name="Spatafora J."/>
            <person name="Crous P."/>
            <person name="Grigoriev I."/>
        </authorList>
    </citation>
    <scope>NUCLEOTIDE SEQUENCE</scope>
    <source>
        <strain evidence="3">CBS 101060</strain>
    </source>
</reference>
<comment type="caution">
    <text evidence="3">The sequence shown here is derived from an EMBL/GenBank/DDBJ whole genome shotgun (WGS) entry which is preliminary data.</text>
</comment>
<dbReference type="Pfam" id="PF00328">
    <property type="entry name" value="His_Phos_2"/>
    <property type="match status" value="1"/>
</dbReference>
<name>A0A9P4VSE5_9PEZI</name>
<dbReference type="PANTHER" id="PTHR20963">
    <property type="entry name" value="MULTIPLE INOSITOL POLYPHOSPHATE PHOSPHATASE-RELATED"/>
    <property type="match status" value="1"/>
</dbReference>
<dbReference type="InterPro" id="IPR000560">
    <property type="entry name" value="His_Pase_clade-2"/>
</dbReference>
<sequence length="575" mass="65101">MWSQNISSLLAVCPHNGSYFTFSIELTARYRSQGYHAVRHHHRFGGFSHTPYVATWNVWWHPQRPFNEEHPGTEGRGQGGGSISKAWNILYHLGGNGPWVEKVDGVVQKGIAPPLGCKIEQVHLMSRHAERYPTKKAGIRLMKVVNRIRSAKTPLKGDLAFANTWKYFTTDPKLQLEHLTTTGPFAGTLGAFTTGVRLRTRYAHLFHSSPPQETHPSNTSKTRFWSCDCPRVADTARYFALGFFGHDWRTRASHQIIPEEVSRGADTLTPGDTCLGYLWDGEKGHGYGWAMLDVYRHTYIPAIMERLAKQNPEVQWEEEEIWAMQELCGFETTVRGASKWCDVFTRDEWLQFEYARDVIHYYRAGPGNPYGAAMGWLYLNATTNLLLQGPDAGTMFFSFVHDGDIVPLFAALDLFPDNEHLPVTHIPPNRNWRTSQSVPMGARVIFELLNCGDESDYDSAGAGNKPHHFVRVNVNDGIVAVPGCDDGPGRSCELGRWAERVRKRGEDVGRFGDVCGVEGDERGISFLHQRWDGEREREREEQGEGEREDECHNLSRTPFSRGELIKAKGRTLINN</sequence>
<evidence type="ECO:0000313" key="3">
    <source>
        <dbReference type="EMBL" id="KAF2839772.1"/>
    </source>
</evidence>
<dbReference type="PANTHER" id="PTHR20963:SF18">
    <property type="entry name" value="ACID PHOSPHATASE PHO11-RELATED"/>
    <property type="match status" value="1"/>
</dbReference>
<dbReference type="EMBL" id="MU006094">
    <property type="protein sequence ID" value="KAF2839772.1"/>
    <property type="molecule type" value="Genomic_DNA"/>
</dbReference>
<dbReference type="Gene3D" id="3.40.50.1240">
    <property type="entry name" value="Phosphoglycerate mutase-like"/>
    <property type="match status" value="1"/>
</dbReference>
<organism evidence="3 4">
    <name type="scientific">Patellaria atrata CBS 101060</name>
    <dbReference type="NCBI Taxonomy" id="1346257"/>
    <lineage>
        <taxon>Eukaryota</taxon>
        <taxon>Fungi</taxon>
        <taxon>Dikarya</taxon>
        <taxon>Ascomycota</taxon>
        <taxon>Pezizomycotina</taxon>
        <taxon>Dothideomycetes</taxon>
        <taxon>Dothideomycetes incertae sedis</taxon>
        <taxon>Patellariales</taxon>
        <taxon>Patellariaceae</taxon>
        <taxon>Patellaria</taxon>
    </lineage>
</organism>
<dbReference type="OrthoDB" id="6509975at2759"/>
<evidence type="ECO:0000256" key="2">
    <source>
        <dbReference type="SAM" id="MobiDB-lite"/>
    </source>
</evidence>
<gene>
    <name evidence="3" type="ORF">M501DRAFT_1023928</name>
</gene>
<feature type="region of interest" description="Disordered" evidence="2">
    <location>
        <begin position="533"/>
        <end position="560"/>
    </location>
</feature>
<dbReference type="GO" id="GO:0003993">
    <property type="term" value="F:acid phosphatase activity"/>
    <property type="evidence" value="ECO:0007669"/>
    <property type="project" value="TreeGrafter"/>
</dbReference>
<feature type="compositionally biased region" description="Basic and acidic residues" evidence="2">
    <location>
        <begin position="533"/>
        <end position="553"/>
    </location>
</feature>
<dbReference type="AlphaFoldDB" id="A0A9P4VSE5"/>
<keyword evidence="1" id="KW-0378">Hydrolase</keyword>
<evidence type="ECO:0000256" key="1">
    <source>
        <dbReference type="ARBA" id="ARBA00022801"/>
    </source>
</evidence>
<keyword evidence="4" id="KW-1185">Reference proteome</keyword>
<dbReference type="CDD" id="cd07061">
    <property type="entry name" value="HP_HAP_like"/>
    <property type="match status" value="1"/>
</dbReference>
<evidence type="ECO:0000313" key="4">
    <source>
        <dbReference type="Proteomes" id="UP000799429"/>
    </source>
</evidence>
<accession>A0A9P4VSE5</accession>
<dbReference type="GO" id="GO:0009277">
    <property type="term" value="C:fungal-type cell wall"/>
    <property type="evidence" value="ECO:0007669"/>
    <property type="project" value="TreeGrafter"/>
</dbReference>
<dbReference type="SUPFAM" id="SSF53254">
    <property type="entry name" value="Phosphoglycerate mutase-like"/>
    <property type="match status" value="1"/>
</dbReference>
<proteinExistence type="predicted"/>